<keyword evidence="3" id="KW-1185">Reference proteome</keyword>
<feature type="region of interest" description="Disordered" evidence="1">
    <location>
        <begin position="101"/>
        <end position="140"/>
    </location>
</feature>
<dbReference type="Proteomes" id="UP000472260">
    <property type="component" value="Unassembled WGS sequence"/>
</dbReference>
<protein>
    <submittedName>
        <fullName evidence="2">ERBB receptor feedback inhibitor 1</fullName>
    </submittedName>
</protein>
<feature type="compositionally biased region" description="Basic and acidic residues" evidence="1">
    <location>
        <begin position="249"/>
        <end position="271"/>
    </location>
</feature>
<accession>A0A671N6L3</accession>
<feature type="compositionally biased region" description="Acidic residues" evidence="1">
    <location>
        <begin position="119"/>
        <end position="133"/>
    </location>
</feature>
<reference evidence="2" key="2">
    <citation type="submission" date="2025-09" db="UniProtKB">
        <authorList>
            <consortium name="Ensembl"/>
        </authorList>
    </citation>
    <scope>IDENTIFICATION</scope>
</reference>
<dbReference type="PANTHER" id="PTHR14254:SF5">
    <property type="entry name" value="ERBB RECEPTOR FEEDBACK INHIBITOR 1"/>
    <property type="match status" value="1"/>
</dbReference>
<sequence>STLLNIMASGQPYWDQHHDHDTMDKFMTPFSVYVMLEGLGSNPHFLFSVFYFTGRTSGSCSPQCLSPKTPNPTQLLFSSQCHPPAGDQVVPSLQKLSVYEHMPPCSPTRTTKPLPPLPDMDDQSSDEAEDNEVEFFSSTSESQCLVPKTSSFQYGLPGRRSFRGNGQVNFAYHEGLREHQCGVKPQWEQTVTHNQDRPQRRLHRSYSGPAGSFKAANFWPTSLHLSPHSHPQEKPEVPPRVPICPRFSESTDSRWRSTDDFDVDKPPKVPPREPIPQVIPRAISPKSLPIYINGVMPPTQSFAPYPEYVSKAQHKQSCEGLPAPRSPCILPIMEDGKQVSSTHYFLLPHRPEYLDKFERFFKESDSYISWSYFSLSETCNGKGECFFPKTLYINSINSDIAEK</sequence>
<dbReference type="AlphaFoldDB" id="A0A671N6L3"/>
<reference evidence="2" key="1">
    <citation type="submission" date="2025-08" db="UniProtKB">
        <authorList>
            <consortium name="Ensembl"/>
        </authorList>
    </citation>
    <scope>IDENTIFICATION</scope>
</reference>
<dbReference type="InterPro" id="IPR052112">
    <property type="entry name" value="EGFR_SigReg_Kinase"/>
</dbReference>
<dbReference type="GO" id="GO:0045616">
    <property type="term" value="P:regulation of keratinocyte differentiation"/>
    <property type="evidence" value="ECO:0007669"/>
    <property type="project" value="TreeGrafter"/>
</dbReference>
<evidence type="ECO:0000256" key="1">
    <source>
        <dbReference type="SAM" id="MobiDB-lite"/>
    </source>
</evidence>
<evidence type="ECO:0000313" key="2">
    <source>
        <dbReference type="Ensembl" id="ENSSANP00000041596.1"/>
    </source>
</evidence>
<dbReference type="PANTHER" id="PTHR14254">
    <property type="entry name" value="GENE 33 POLYPEPTIDE"/>
    <property type="match status" value="1"/>
</dbReference>
<dbReference type="Ensembl" id="ENSSANT00000044272.1">
    <property type="protein sequence ID" value="ENSSANP00000041596.1"/>
    <property type="gene ID" value="ENSSANG00000021115.1"/>
</dbReference>
<evidence type="ECO:0000313" key="3">
    <source>
        <dbReference type="Proteomes" id="UP000472260"/>
    </source>
</evidence>
<dbReference type="GO" id="GO:0042059">
    <property type="term" value="P:negative regulation of epidermal growth factor receptor signaling pathway"/>
    <property type="evidence" value="ECO:0007669"/>
    <property type="project" value="TreeGrafter"/>
</dbReference>
<feature type="region of interest" description="Disordered" evidence="1">
    <location>
        <begin position="247"/>
        <end position="277"/>
    </location>
</feature>
<organism evidence="2 3">
    <name type="scientific">Sinocyclocheilus anshuiensis</name>
    <dbReference type="NCBI Taxonomy" id="1608454"/>
    <lineage>
        <taxon>Eukaryota</taxon>
        <taxon>Metazoa</taxon>
        <taxon>Chordata</taxon>
        <taxon>Craniata</taxon>
        <taxon>Vertebrata</taxon>
        <taxon>Euteleostomi</taxon>
        <taxon>Actinopterygii</taxon>
        <taxon>Neopterygii</taxon>
        <taxon>Teleostei</taxon>
        <taxon>Ostariophysi</taxon>
        <taxon>Cypriniformes</taxon>
        <taxon>Cyprinidae</taxon>
        <taxon>Cyprininae</taxon>
        <taxon>Sinocyclocheilus</taxon>
    </lineage>
</organism>
<name>A0A671N6L3_9TELE</name>
<proteinExistence type="predicted"/>